<dbReference type="EMBL" id="JAFBBU010000001">
    <property type="protein sequence ID" value="MBM7473495.1"/>
    <property type="molecule type" value="Genomic_DNA"/>
</dbReference>
<dbReference type="Gene3D" id="3.40.50.720">
    <property type="entry name" value="NAD(P)-binding Rossmann-like Domain"/>
    <property type="match status" value="2"/>
</dbReference>
<dbReference type="Proteomes" id="UP000776164">
    <property type="component" value="Unassembled WGS sequence"/>
</dbReference>
<gene>
    <name evidence="3" type="ORF">JOE66_003129</name>
</gene>
<keyword evidence="4" id="KW-1185">Reference proteome</keyword>
<dbReference type="InterPro" id="IPR008927">
    <property type="entry name" value="6-PGluconate_DH-like_C_sf"/>
</dbReference>
<organism evidence="3 4">
    <name type="scientific">Subtercola frigoramans</name>
    <dbReference type="NCBI Taxonomy" id="120298"/>
    <lineage>
        <taxon>Bacteria</taxon>
        <taxon>Bacillati</taxon>
        <taxon>Actinomycetota</taxon>
        <taxon>Actinomycetes</taxon>
        <taxon>Micrococcales</taxon>
        <taxon>Microbacteriaceae</taxon>
        <taxon>Subtercola</taxon>
    </lineage>
</organism>
<reference evidence="3 4" key="1">
    <citation type="submission" date="2021-01" db="EMBL/GenBank/DDBJ databases">
        <title>Sequencing the genomes of 1000 actinobacteria strains.</title>
        <authorList>
            <person name="Klenk H.-P."/>
        </authorList>
    </citation>
    <scope>NUCLEOTIDE SEQUENCE [LARGE SCALE GENOMIC DNA]</scope>
    <source>
        <strain evidence="3 4">DSM 13057</strain>
    </source>
</reference>
<dbReference type="RefSeq" id="WP_205111023.1">
    <property type="nucleotide sequence ID" value="NZ_BAAAHT010000001.1"/>
</dbReference>
<dbReference type="InterPro" id="IPR013332">
    <property type="entry name" value="KPR_N"/>
</dbReference>
<accession>A0ABS2L9S1</accession>
<feature type="domain" description="Ketopantoate reductase C-terminal" evidence="2">
    <location>
        <begin position="231"/>
        <end position="344"/>
    </location>
</feature>
<dbReference type="SUPFAM" id="SSF48179">
    <property type="entry name" value="6-phosphogluconate dehydrogenase C-terminal domain-like"/>
    <property type="match status" value="1"/>
</dbReference>
<dbReference type="InterPro" id="IPR051402">
    <property type="entry name" value="KPR-Related"/>
</dbReference>
<dbReference type="PANTHER" id="PTHR21708:SF26">
    <property type="entry name" value="2-DEHYDROPANTOATE 2-REDUCTASE"/>
    <property type="match status" value="1"/>
</dbReference>
<name>A0ABS2L9S1_9MICO</name>
<evidence type="ECO:0000259" key="1">
    <source>
        <dbReference type="Pfam" id="PF02558"/>
    </source>
</evidence>
<dbReference type="InterPro" id="IPR013328">
    <property type="entry name" value="6PGD_dom2"/>
</dbReference>
<sequence length="363" mass="37997">MSTATPDVPGSRTRRYIIVGAGAIGAILAAQFEGAGIRSVLVARGENLAVIREHGLTVRRPASTDVVPLEVVGSAAEVRLTADDVLVIATKAQDAEAALAEWAWQPVEAAIRDVSESASGLGADATAGSAAGVPTQTPQAHRMLGADLPVLTFQNGLSTEDAALRRFSKVYGVSIGIAASHLSPGIVVSPSFPVVGSIWLGRYPDQRDEVQDEFVADLVGAGYDAQSVSNVSEWKARKLLVNAANGLDVLAGDDEDRRVARKRLIAETRAVFEAAGVAVVQDAPRFSLAVQEVPGHTSGRLSTWQSFARGASSEVDYLNGEIVLIARKAGIDAPLNERLQRLLGSQAALSEAPGTHTLSELLA</sequence>
<feature type="domain" description="Ketopantoate reductase N-terminal" evidence="1">
    <location>
        <begin position="17"/>
        <end position="101"/>
    </location>
</feature>
<dbReference type="InterPro" id="IPR013752">
    <property type="entry name" value="KPA_reductase"/>
</dbReference>
<evidence type="ECO:0000313" key="4">
    <source>
        <dbReference type="Proteomes" id="UP000776164"/>
    </source>
</evidence>
<dbReference type="Pfam" id="PF08546">
    <property type="entry name" value="ApbA_C"/>
    <property type="match status" value="1"/>
</dbReference>
<dbReference type="Pfam" id="PF02558">
    <property type="entry name" value="ApbA"/>
    <property type="match status" value="1"/>
</dbReference>
<dbReference type="Gene3D" id="1.10.1040.10">
    <property type="entry name" value="N-(1-d-carboxylethyl)-l-norvaline Dehydrogenase, domain 2"/>
    <property type="match status" value="1"/>
</dbReference>
<evidence type="ECO:0000259" key="2">
    <source>
        <dbReference type="Pfam" id="PF08546"/>
    </source>
</evidence>
<comment type="caution">
    <text evidence="3">The sequence shown here is derived from an EMBL/GenBank/DDBJ whole genome shotgun (WGS) entry which is preliminary data.</text>
</comment>
<dbReference type="PANTHER" id="PTHR21708">
    <property type="entry name" value="PROBABLE 2-DEHYDROPANTOATE 2-REDUCTASE"/>
    <property type="match status" value="1"/>
</dbReference>
<evidence type="ECO:0000313" key="3">
    <source>
        <dbReference type="EMBL" id="MBM7473495.1"/>
    </source>
</evidence>
<proteinExistence type="predicted"/>
<protein>
    <submittedName>
        <fullName evidence="3">Ketopantoate reductase</fullName>
    </submittedName>
</protein>